<dbReference type="GO" id="GO:0001680">
    <property type="term" value="P:tRNA 3'-terminal CCA addition"/>
    <property type="evidence" value="ECO:0007669"/>
    <property type="project" value="UniProtKB-ARBA"/>
</dbReference>
<dbReference type="Pfam" id="PF01743">
    <property type="entry name" value="PolyA_pol"/>
    <property type="match status" value="1"/>
</dbReference>
<dbReference type="Gene3D" id="1.10.3090.10">
    <property type="entry name" value="cca-adding enzyme, domain 2"/>
    <property type="match status" value="1"/>
</dbReference>
<keyword evidence="7" id="KW-1185">Reference proteome</keyword>
<dbReference type="OrthoDB" id="445712at2759"/>
<keyword evidence="2 4" id="KW-0808">Transferase</keyword>
<proteinExistence type="inferred from homology"/>
<dbReference type="Gene3D" id="3.30.460.10">
    <property type="entry name" value="Beta Polymerase, domain 2"/>
    <property type="match status" value="1"/>
</dbReference>
<feature type="non-terminal residue" evidence="6">
    <location>
        <position position="225"/>
    </location>
</feature>
<dbReference type="SUPFAM" id="SSF81301">
    <property type="entry name" value="Nucleotidyltransferase"/>
    <property type="match status" value="1"/>
</dbReference>
<protein>
    <recommendedName>
        <fullName evidence="5">Poly A polymerase head domain-containing protein</fullName>
    </recommendedName>
</protein>
<dbReference type="AlphaFoldDB" id="A0A139AJ43"/>
<organism evidence="6 7">
    <name type="scientific">Gonapodya prolifera (strain JEL478)</name>
    <name type="common">Monoblepharis prolifera</name>
    <dbReference type="NCBI Taxonomy" id="1344416"/>
    <lineage>
        <taxon>Eukaryota</taxon>
        <taxon>Fungi</taxon>
        <taxon>Fungi incertae sedis</taxon>
        <taxon>Chytridiomycota</taxon>
        <taxon>Chytridiomycota incertae sedis</taxon>
        <taxon>Monoblepharidomycetes</taxon>
        <taxon>Monoblepharidales</taxon>
        <taxon>Gonapodyaceae</taxon>
        <taxon>Gonapodya</taxon>
    </lineage>
</organism>
<dbReference type="GO" id="GO:0052929">
    <property type="term" value="F:ATP:3'-cytidine-cytidine-tRNA adenylyltransferase activity"/>
    <property type="evidence" value="ECO:0007669"/>
    <property type="project" value="TreeGrafter"/>
</dbReference>
<keyword evidence="3 4" id="KW-0694">RNA-binding</keyword>
<dbReference type="Proteomes" id="UP000070544">
    <property type="component" value="Unassembled WGS sequence"/>
</dbReference>
<comment type="similarity">
    <text evidence="1 4">Belongs to the tRNA nucleotidyltransferase/poly(A) polymerase family.</text>
</comment>
<dbReference type="SUPFAM" id="SSF81891">
    <property type="entry name" value="Poly A polymerase C-terminal region-like"/>
    <property type="match status" value="1"/>
</dbReference>
<dbReference type="EMBL" id="KQ965750">
    <property type="protein sequence ID" value="KXS16817.1"/>
    <property type="molecule type" value="Genomic_DNA"/>
</dbReference>
<dbReference type="PANTHER" id="PTHR13734:SF5">
    <property type="entry name" value="CCA TRNA NUCLEOTIDYLTRANSFERASE, MITOCHONDRIAL"/>
    <property type="match status" value="1"/>
</dbReference>
<dbReference type="PANTHER" id="PTHR13734">
    <property type="entry name" value="TRNA-NUCLEOTIDYLTRANSFERASE"/>
    <property type="match status" value="1"/>
</dbReference>
<evidence type="ECO:0000313" key="7">
    <source>
        <dbReference type="Proteomes" id="UP000070544"/>
    </source>
</evidence>
<dbReference type="InterPro" id="IPR043519">
    <property type="entry name" value="NT_sf"/>
</dbReference>
<evidence type="ECO:0000259" key="5">
    <source>
        <dbReference type="Pfam" id="PF01743"/>
    </source>
</evidence>
<dbReference type="STRING" id="1344416.A0A139AJ43"/>
<sequence>MGTAGGLEWNPLSSPQECDTLRIITPSRPPLAGGWVRDKLLGIDSHDIDVVLDTMSGVDFASHLTTFLGSRNMPVDHLARIAANPDRSKHLETATGRVLGVELDFVRLRTERYAEDSRVPVVEEATPEEDAERRDITINSMFYNLHSRKVEDFTGKGVRDLLRHHIETPLPALQTFLDDPLRVLRVVRFASRFGYSLHGDIRAAARDARVRDALMRKISRERVGV</sequence>
<evidence type="ECO:0000256" key="1">
    <source>
        <dbReference type="ARBA" id="ARBA00007265"/>
    </source>
</evidence>
<evidence type="ECO:0000313" key="6">
    <source>
        <dbReference type="EMBL" id="KXS16817.1"/>
    </source>
</evidence>
<evidence type="ECO:0000256" key="4">
    <source>
        <dbReference type="RuleBase" id="RU003953"/>
    </source>
</evidence>
<name>A0A139AJ43_GONPJ</name>
<dbReference type="InterPro" id="IPR002646">
    <property type="entry name" value="PolA_pol_head_dom"/>
</dbReference>
<dbReference type="GO" id="GO:0003723">
    <property type="term" value="F:RNA binding"/>
    <property type="evidence" value="ECO:0007669"/>
    <property type="project" value="UniProtKB-KW"/>
</dbReference>
<gene>
    <name evidence="6" type="ORF">M427DRAFT_97543</name>
</gene>
<dbReference type="CDD" id="cd05398">
    <property type="entry name" value="NT_ClassII-CCAase"/>
    <property type="match status" value="1"/>
</dbReference>
<dbReference type="OMA" id="KMLKGCC"/>
<evidence type="ECO:0000256" key="2">
    <source>
        <dbReference type="ARBA" id="ARBA00022679"/>
    </source>
</evidence>
<evidence type="ECO:0000256" key="3">
    <source>
        <dbReference type="ARBA" id="ARBA00022884"/>
    </source>
</evidence>
<dbReference type="GO" id="GO:0052927">
    <property type="term" value="F:CC tRNA cytidylyltransferase activity"/>
    <property type="evidence" value="ECO:0007669"/>
    <property type="project" value="TreeGrafter"/>
</dbReference>
<accession>A0A139AJ43</accession>
<reference evidence="6 7" key="1">
    <citation type="journal article" date="2015" name="Genome Biol. Evol.">
        <title>Phylogenomic analyses indicate that early fungi evolved digesting cell walls of algal ancestors of land plants.</title>
        <authorList>
            <person name="Chang Y."/>
            <person name="Wang S."/>
            <person name="Sekimoto S."/>
            <person name="Aerts A.L."/>
            <person name="Choi C."/>
            <person name="Clum A."/>
            <person name="LaButti K.M."/>
            <person name="Lindquist E.A."/>
            <person name="Yee Ngan C."/>
            <person name="Ohm R.A."/>
            <person name="Salamov A.A."/>
            <person name="Grigoriev I.V."/>
            <person name="Spatafora J.W."/>
            <person name="Berbee M.L."/>
        </authorList>
    </citation>
    <scope>NUCLEOTIDE SEQUENCE [LARGE SCALE GENOMIC DNA]</scope>
    <source>
        <strain evidence="6 7">JEL478</strain>
    </source>
</reference>
<feature type="domain" description="Poly A polymerase head" evidence="5">
    <location>
        <begin position="31"/>
        <end position="166"/>
    </location>
</feature>